<dbReference type="Gene3D" id="1.10.1330.10">
    <property type="entry name" value="Dockerin domain"/>
    <property type="match status" value="1"/>
</dbReference>
<dbReference type="EMBL" id="AUYC01000062">
    <property type="protein sequence ID" value="KZN59158.1"/>
    <property type="molecule type" value="Genomic_DNA"/>
</dbReference>
<reference evidence="1 2" key="1">
    <citation type="submission" date="2013-07" db="EMBL/GenBank/DDBJ databases">
        <title>Comparative Genomic and Metabolomic Analysis of Twelve Strains of Pseudoalteromonas luteoviolacea.</title>
        <authorList>
            <person name="Vynne N.G."/>
            <person name="Mansson M."/>
            <person name="Gram L."/>
        </authorList>
    </citation>
    <scope>NUCLEOTIDE SEQUENCE [LARGE SCALE GENOMIC DNA]</scope>
    <source>
        <strain evidence="1 2">CPMOR-1</strain>
    </source>
</reference>
<dbReference type="InterPro" id="IPR036439">
    <property type="entry name" value="Dockerin_dom_sf"/>
</dbReference>
<accession>A0A167IBP8</accession>
<evidence type="ECO:0000313" key="2">
    <source>
        <dbReference type="Proteomes" id="UP000076486"/>
    </source>
</evidence>
<evidence type="ECO:0008006" key="3">
    <source>
        <dbReference type="Google" id="ProtNLM"/>
    </source>
</evidence>
<sequence>MPIQKIHNVSKLKTIRKFSRNLLLTSMFSLPMVGQTATPVSLGGVLTVNTEIYGEQQSTKIESLSNGNNLIYWYSSYDSEAKKPGLFAQLFSPDGLKIGTEISLNAEDGQVVALEDGGFLLVRLTRIENHYHGAATTFAIQRFNDAGGLIGTESKFNFSEGNSIPINHINSFDLERLSNNKVLISIDADQVYQKAINIGDVLTAEEPILVGGDQHHYTDYKSKVITLPNGDYVIAWVKQDNHSNGYSTFAQIYDVNSTPKGDILTIGSPASAGPYNLSIAALKGGGFVLTKPNDEGNTVAHLYTNEGASRGSEIIIPDASPVHSIFNSKVAAFQDGRFIVLWTFGINHEPEKLYGQVYNPNGTKSGETFLISHEQWFPEISQINHNHFIVAADSMNSNGFMHDNDVVAQLYKLDAQPANKLIATTPTRSIFVGNTFEIPLSIEGSNIYGVDTVLSMNGTQVAQFSDGLYGEFLPSYERLTIPVNVTGERWESALSLKSPYKEKTGKGHYGTASLIATNPGTVTVTVQSQFTDENGQYIYQSQDNYTVTVLESVLISGSVASLAPDGDFSNFTITINGEIVKINPDGSFSIQAGIGEATLTFSAPGYLSKEQNITLSPNQANVDLGEIDLVAGDSNGNDKIDIGDLTKLLGAYRTTSTDPNYSIGVDFNRDNKVDLQDLTLLGKNFGKQAQ</sequence>
<dbReference type="RefSeq" id="WP_063369643.1">
    <property type="nucleotide sequence ID" value="NZ_AUYC01000062.1"/>
</dbReference>
<dbReference type="CDD" id="cd14254">
    <property type="entry name" value="Dockerin_II"/>
    <property type="match status" value="1"/>
</dbReference>
<dbReference type="InterPro" id="IPR018247">
    <property type="entry name" value="EF_Hand_1_Ca_BS"/>
</dbReference>
<comment type="caution">
    <text evidence="1">The sequence shown here is derived from an EMBL/GenBank/DDBJ whole genome shotgun (WGS) entry which is preliminary data.</text>
</comment>
<proteinExistence type="predicted"/>
<dbReference type="AlphaFoldDB" id="A0A167IBP8"/>
<organism evidence="1 2">
    <name type="scientific">Pseudoalteromonas luteoviolacea CPMOR-1</name>
    <dbReference type="NCBI Taxonomy" id="1365248"/>
    <lineage>
        <taxon>Bacteria</taxon>
        <taxon>Pseudomonadati</taxon>
        <taxon>Pseudomonadota</taxon>
        <taxon>Gammaproteobacteria</taxon>
        <taxon>Alteromonadales</taxon>
        <taxon>Pseudoalteromonadaceae</taxon>
        <taxon>Pseudoalteromonas</taxon>
    </lineage>
</organism>
<evidence type="ECO:0000313" key="1">
    <source>
        <dbReference type="EMBL" id="KZN59158.1"/>
    </source>
</evidence>
<gene>
    <name evidence="1" type="ORF">N473_03105</name>
</gene>
<protein>
    <recommendedName>
        <fullName evidence="3">Dockerin domain-containing protein</fullName>
    </recommendedName>
</protein>
<dbReference type="PATRIC" id="fig|1365248.3.peg.4468"/>
<dbReference type="Gene3D" id="2.60.40.1120">
    <property type="entry name" value="Carboxypeptidase-like, regulatory domain"/>
    <property type="match status" value="1"/>
</dbReference>
<dbReference type="PROSITE" id="PS00018">
    <property type="entry name" value="EF_HAND_1"/>
    <property type="match status" value="2"/>
</dbReference>
<dbReference type="SUPFAM" id="SSF63446">
    <property type="entry name" value="Type I dockerin domain"/>
    <property type="match status" value="1"/>
</dbReference>
<dbReference type="Proteomes" id="UP000076486">
    <property type="component" value="Unassembled WGS sequence"/>
</dbReference>
<dbReference type="GO" id="GO:0000272">
    <property type="term" value="P:polysaccharide catabolic process"/>
    <property type="evidence" value="ECO:0007669"/>
    <property type="project" value="InterPro"/>
</dbReference>
<name>A0A167IBP8_9GAMM</name>